<keyword evidence="2" id="KW-1185">Reference proteome</keyword>
<sequence>MLSCKDDSSLKWRITCSGDIVELKRVILVGSQIPLERYSSIKEELFHFLETILKTLQHEITGISSVSSFLSKESRSTHPKKSDENAHLLVFYDEPASLSWVISILTLLCTNPHRVPEIFTA</sequence>
<dbReference type="EMBL" id="BQXS01012673">
    <property type="protein sequence ID" value="GKT26698.1"/>
    <property type="molecule type" value="Genomic_DNA"/>
</dbReference>
<evidence type="ECO:0000313" key="2">
    <source>
        <dbReference type="Proteomes" id="UP001057375"/>
    </source>
</evidence>
<organism evidence="1 2">
    <name type="scientific">Aduncisulcus paluster</name>
    <dbReference type="NCBI Taxonomy" id="2918883"/>
    <lineage>
        <taxon>Eukaryota</taxon>
        <taxon>Metamonada</taxon>
        <taxon>Carpediemonas-like organisms</taxon>
        <taxon>Aduncisulcus</taxon>
    </lineage>
</organism>
<evidence type="ECO:0000313" key="1">
    <source>
        <dbReference type="EMBL" id="GKT26698.1"/>
    </source>
</evidence>
<comment type="caution">
    <text evidence="1">The sequence shown here is derived from an EMBL/GenBank/DDBJ whole genome shotgun (WGS) entry which is preliminary data.</text>
</comment>
<reference evidence="1" key="1">
    <citation type="submission" date="2022-03" db="EMBL/GenBank/DDBJ databases">
        <title>Draft genome sequence of Aduncisulcus paluster, a free-living microaerophilic Fornicata.</title>
        <authorList>
            <person name="Yuyama I."/>
            <person name="Kume K."/>
            <person name="Tamura T."/>
            <person name="Inagaki Y."/>
            <person name="Hashimoto T."/>
        </authorList>
    </citation>
    <scope>NUCLEOTIDE SEQUENCE</scope>
    <source>
        <strain evidence="1">NY0171</strain>
    </source>
</reference>
<gene>
    <name evidence="1" type="ORF">ADUPG1_013444</name>
</gene>
<proteinExistence type="predicted"/>
<dbReference type="Proteomes" id="UP001057375">
    <property type="component" value="Unassembled WGS sequence"/>
</dbReference>
<feature type="non-terminal residue" evidence="1">
    <location>
        <position position="121"/>
    </location>
</feature>
<name>A0ABQ5K2Y8_9EUKA</name>
<protein>
    <submittedName>
        <fullName evidence="1">Uncharacterized protein</fullName>
    </submittedName>
</protein>
<accession>A0ABQ5K2Y8</accession>